<evidence type="ECO:0000313" key="2">
    <source>
        <dbReference type="Proteomes" id="UP000018201"/>
    </source>
</evidence>
<dbReference type="VEuPathDB" id="ToxoDB:EPH_0057400"/>
<dbReference type="EMBL" id="HG692749">
    <property type="protein sequence ID" value="CDI84378.1"/>
    <property type="molecule type" value="Genomic_DNA"/>
</dbReference>
<dbReference type="AlphaFoldDB" id="U6GYS2"/>
<reference evidence="1" key="2">
    <citation type="submission" date="2013-10" db="EMBL/GenBank/DDBJ databases">
        <authorList>
            <person name="Aslett M."/>
        </authorList>
    </citation>
    <scope>NUCLEOTIDE SEQUENCE [LARGE SCALE GENOMIC DNA]</scope>
    <source>
        <strain evidence="1">Houghton</strain>
    </source>
</reference>
<name>U6GYS2_9EIME</name>
<proteinExistence type="predicted"/>
<dbReference type="OrthoDB" id="5575at2759"/>
<dbReference type="Gene3D" id="2.60.40.150">
    <property type="entry name" value="C2 domain"/>
    <property type="match status" value="1"/>
</dbReference>
<organism evidence="1 2">
    <name type="scientific">Eimeria praecox</name>
    <dbReference type="NCBI Taxonomy" id="51316"/>
    <lineage>
        <taxon>Eukaryota</taxon>
        <taxon>Sar</taxon>
        <taxon>Alveolata</taxon>
        <taxon>Apicomplexa</taxon>
        <taxon>Conoidasida</taxon>
        <taxon>Coccidia</taxon>
        <taxon>Eucoccidiorida</taxon>
        <taxon>Eimeriorina</taxon>
        <taxon>Eimeriidae</taxon>
        <taxon>Eimeria</taxon>
    </lineage>
</organism>
<protein>
    <submittedName>
        <fullName evidence="1">Activating signal cointegrator 1 complex subunit 3, putative</fullName>
    </submittedName>
</protein>
<dbReference type="InterPro" id="IPR035892">
    <property type="entry name" value="C2_domain_sf"/>
</dbReference>
<sequence length="210" mass="22408">MLLLLLFINKASYPLLMLHVRFDELRLLESRSASVSLTRAGLQPKERDEVLSSLYRIPRMRMRWFLFAAVAAAADAAATEANAAAAAATADAAAADAAAADAAAADAAAADAAEDEEEIILTRLEPQVIRGSDGEPTRAYLVPAGADLQLEVHLRALGPAAGGKTTHSGRQSSCFSAPEDKDEVFSLSLFLCSDMYMGVDQEEVLTFKTY</sequence>
<reference evidence="1" key="1">
    <citation type="submission" date="2013-10" db="EMBL/GenBank/DDBJ databases">
        <title>Genomic analysis of the causative agents of coccidiosis in chickens.</title>
        <authorList>
            <person name="Reid A.J."/>
            <person name="Blake D."/>
            <person name="Billington K."/>
            <person name="Browne H."/>
            <person name="Dunn M."/>
            <person name="Hung S."/>
            <person name="Kawahara F."/>
            <person name="Miranda-Saavedra D."/>
            <person name="Mourier T."/>
            <person name="Nagra H."/>
            <person name="Otto T.D."/>
            <person name="Rawlings N."/>
            <person name="Sanchez A."/>
            <person name="Sanders M."/>
            <person name="Subramaniam C."/>
            <person name="Tay Y."/>
            <person name="Dear P."/>
            <person name="Doerig C."/>
            <person name="Gruber A."/>
            <person name="Parkinson J."/>
            <person name="Shirley M."/>
            <person name="Wan K.L."/>
            <person name="Berriman M."/>
            <person name="Tomley F."/>
            <person name="Pain A."/>
        </authorList>
    </citation>
    <scope>NUCLEOTIDE SEQUENCE [LARGE SCALE GENOMIC DNA]</scope>
    <source>
        <strain evidence="1">Houghton</strain>
    </source>
</reference>
<gene>
    <name evidence="1" type="ORF">EPH_0057400</name>
</gene>
<dbReference type="Proteomes" id="UP000018201">
    <property type="component" value="Unassembled WGS sequence"/>
</dbReference>
<keyword evidence="2" id="KW-1185">Reference proteome</keyword>
<evidence type="ECO:0000313" key="1">
    <source>
        <dbReference type="EMBL" id="CDI84378.1"/>
    </source>
</evidence>
<accession>U6GYS2</accession>